<feature type="binding site" evidence="1">
    <location>
        <position position="217"/>
    </location>
    <ligand>
        <name>2-oxoglutarate</name>
        <dbReference type="ChEBI" id="CHEBI:16810"/>
    </ligand>
</feature>
<evidence type="ECO:0000313" key="5">
    <source>
        <dbReference type="Proteomes" id="UP001220324"/>
    </source>
</evidence>
<dbReference type="InterPro" id="IPR037151">
    <property type="entry name" value="AlkB-like_sf"/>
</dbReference>
<evidence type="ECO:0000256" key="2">
    <source>
        <dbReference type="SAM" id="MobiDB-lite"/>
    </source>
</evidence>
<evidence type="ECO:0000259" key="3">
    <source>
        <dbReference type="PROSITE" id="PS51471"/>
    </source>
</evidence>
<dbReference type="AlphaFoldDB" id="A0AAD6CTI8"/>
<protein>
    <recommendedName>
        <fullName evidence="3">Fe2OG dioxygenase domain-containing protein</fullName>
    </recommendedName>
</protein>
<feature type="binding site" evidence="1">
    <location>
        <position position="232"/>
    </location>
    <ligand>
        <name>substrate</name>
    </ligand>
</feature>
<evidence type="ECO:0000313" key="4">
    <source>
        <dbReference type="EMBL" id="KAJ5537607.1"/>
    </source>
</evidence>
<feature type="compositionally biased region" description="Polar residues" evidence="2">
    <location>
        <begin position="28"/>
        <end position="40"/>
    </location>
</feature>
<dbReference type="PROSITE" id="PS51471">
    <property type="entry name" value="FE2OG_OXY"/>
    <property type="match status" value="1"/>
</dbReference>
<comment type="caution">
    <text evidence="4">The sequence shown here is derived from an EMBL/GenBank/DDBJ whole genome shotgun (WGS) entry which is preliminary data.</text>
</comment>
<evidence type="ECO:0000256" key="1">
    <source>
        <dbReference type="PIRSR" id="PIRSR632852-1"/>
    </source>
</evidence>
<feature type="binding site" evidence="1">
    <location>
        <position position="383"/>
    </location>
    <ligand>
        <name>2-oxoglutarate</name>
        <dbReference type="ChEBI" id="CHEBI:16810"/>
    </ligand>
</feature>
<sequence length="420" mass="46529">MAKRTLESFFKPISPPSTEKRIKLDQPTGESQSQQPNPESADTRIDESNVEPSTHPTYPVPIPHLPSHIDVGIQHGTPARQARNITNQPHLDLLYFQPYLARQTANELFKFLRRELPFYRVKYSIKRGGVETAINTPRFTTVFGVDNTARFVRSNQSTEPNPSIEHNDLTLINAETKVPIPPTKYQYNPRPIPPCLDILRQQVEAATGATYNFCLVNYYGSGEDSISFHSDDERFLGDQPNIASLSLGGEREFVMKHKPPPTPTAGSHGFGTGTRNTAGMNGDTRSKTVSDNNTTSTAPTQTSSLFQGSGTTDFQHAVAQPPSHGQLHLQAGMKSTASQQIKMPLASGDMVVMRGDTQANWLHSIPKKRGRAGDAVRGRINITFRKAVVPAGTNNYYHYNVGSGPVYRWDEKRGVMDVMK</sequence>
<keyword evidence="5" id="KW-1185">Reference proteome</keyword>
<proteinExistence type="predicted"/>
<organism evidence="4 5">
    <name type="scientific">Penicillium frequentans</name>
    <dbReference type="NCBI Taxonomy" id="3151616"/>
    <lineage>
        <taxon>Eukaryota</taxon>
        <taxon>Fungi</taxon>
        <taxon>Dikarya</taxon>
        <taxon>Ascomycota</taxon>
        <taxon>Pezizomycotina</taxon>
        <taxon>Eurotiomycetes</taxon>
        <taxon>Eurotiomycetidae</taxon>
        <taxon>Eurotiales</taxon>
        <taxon>Aspergillaceae</taxon>
        <taxon>Penicillium</taxon>
    </lineage>
</organism>
<dbReference type="GO" id="GO:0051747">
    <property type="term" value="F:cytosine C-5 DNA demethylase activity"/>
    <property type="evidence" value="ECO:0007669"/>
    <property type="project" value="TreeGrafter"/>
</dbReference>
<dbReference type="PANTHER" id="PTHR31573:SF1">
    <property type="entry name" value="DNA OXIDATIVE DEMETHYLASE ALKBH2"/>
    <property type="match status" value="1"/>
</dbReference>
<dbReference type="EMBL" id="JAQIZZ010000006">
    <property type="protein sequence ID" value="KAJ5537607.1"/>
    <property type="molecule type" value="Genomic_DNA"/>
</dbReference>
<feature type="compositionally biased region" description="Polar residues" evidence="2">
    <location>
        <begin position="287"/>
        <end position="314"/>
    </location>
</feature>
<dbReference type="Gene3D" id="2.60.120.590">
    <property type="entry name" value="Alpha-ketoglutarate-dependent dioxygenase AlkB-like"/>
    <property type="match status" value="1"/>
</dbReference>
<dbReference type="GO" id="GO:0035516">
    <property type="term" value="F:broad specificity oxidative DNA demethylase activity"/>
    <property type="evidence" value="ECO:0007669"/>
    <property type="project" value="TreeGrafter"/>
</dbReference>
<name>A0AAD6CTI8_9EURO</name>
<dbReference type="GO" id="GO:0006307">
    <property type="term" value="P:DNA alkylation repair"/>
    <property type="evidence" value="ECO:0007669"/>
    <property type="project" value="TreeGrafter"/>
</dbReference>
<dbReference type="GO" id="GO:0008198">
    <property type="term" value="F:ferrous iron binding"/>
    <property type="evidence" value="ECO:0007669"/>
    <property type="project" value="TreeGrafter"/>
</dbReference>
<feature type="domain" description="Fe2OG dioxygenase" evidence="3">
    <location>
        <begin position="210"/>
        <end position="388"/>
    </location>
</feature>
<feature type="region of interest" description="Disordered" evidence="2">
    <location>
        <begin position="1"/>
        <end position="67"/>
    </location>
</feature>
<dbReference type="SUPFAM" id="SSF51197">
    <property type="entry name" value="Clavaminate synthase-like"/>
    <property type="match status" value="1"/>
</dbReference>
<reference evidence="4 5" key="1">
    <citation type="journal article" date="2023" name="IMA Fungus">
        <title>Comparative genomic study of the Penicillium genus elucidates a diverse pangenome and 15 lateral gene transfer events.</title>
        <authorList>
            <person name="Petersen C."/>
            <person name="Sorensen T."/>
            <person name="Nielsen M.R."/>
            <person name="Sondergaard T.E."/>
            <person name="Sorensen J.L."/>
            <person name="Fitzpatrick D.A."/>
            <person name="Frisvad J.C."/>
            <person name="Nielsen K.L."/>
        </authorList>
    </citation>
    <scope>NUCLEOTIDE SEQUENCE [LARGE SCALE GENOMIC DNA]</scope>
    <source>
        <strain evidence="4 5">IBT 35679</strain>
    </source>
</reference>
<dbReference type="InterPro" id="IPR032852">
    <property type="entry name" value="ALKBH2"/>
</dbReference>
<dbReference type="Proteomes" id="UP001220324">
    <property type="component" value="Unassembled WGS sequence"/>
</dbReference>
<accession>A0AAD6CTI8</accession>
<feature type="binding site" evidence="1">
    <location>
        <position position="385"/>
    </location>
    <ligand>
        <name>2-oxoglutarate</name>
        <dbReference type="ChEBI" id="CHEBI:16810"/>
    </ligand>
</feature>
<feature type="binding site" evidence="1">
    <location>
        <position position="379"/>
    </location>
    <ligand>
        <name>2-oxoglutarate</name>
        <dbReference type="ChEBI" id="CHEBI:16810"/>
    </ligand>
</feature>
<feature type="binding site" evidence="1">
    <location>
        <position position="229"/>
    </location>
    <ligand>
        <name>2-oxoglutarate</name>
        <dbReference type="ChEBI" id="CHEBI:16810"/>
    </ligand>
</feature>
<dbReference type="InterPro" id="IPR027450">
    <property type="entry name" value="AlkB-like"/>
</dbReference>
<dbReference type="InterPro" id="IPR005123">
    <property type="entry name" value="Oxoglu/Fe-dep_dioxygenase_dom"/>
</dbReference>
<feature type="region of interest" description="Disordered" evidence="2">
    <location>
        <begin position="256"/>
        <end position="335"/>
    </location>
</feature>
<dbReference type="PANTHER" id="PTHR31573">
    <property type="entry name" value="ALPHA-KETOGLUTARATE-DEPENDENT DIOXYGENASE ALKB HOMOLOG 2"/>
    <property type="match status" value="1"/>
</dbReference>
<feature type="binding site" evidence="1">
    <location>
        <position position="363"/>
    </location>
    <ligand>
        <name>2-oxoglutarate</name>
        <dbReference type="ChEBI" id="CHEBI:16810"/>
    </ligand>
</feature>
<gene>
    <name evidence="4" type="ORF">N7494_007086</name>
</gene>
<dbReference type="Pfam" id="PF13532">
    <property type="entry name" value="2OG-FeII_Oxy_2"/>
    <property type="match status" value="1"/>
</dbReference>
<feature type="binding site" evidence="1">
    <location>
        <position position="219"/>
    </location>
    <ligand>
        <name>2-oxoglutarate</name>
        <dbReference type="ChEBI" id="CHEBI:16810"/>
    </ligand>
</feature>